<sequence>MNTERTFVAIERKWHGPDGWQLVADRRQVFPDDPGQGTPLMVYSPLGTAQGTLNRVLDTAETDTNNGRLLPVPGKVMAWLENTADDAQDWVYA</sequence>
<dbReference type="RefSeq" id="WP_111113652.1">
    <property type="nucleotide sequence ID" value="NZ_LXXM01000226.1"/>
</dbReference>
<reference evidence="1 2" key="1">
    <citation type="submission" date="2016-05" db="EMBL/GenBank/DDBJ databases">
        <authorList>
            <person name="Lavstsen T."/>
            <person name="Jespersen J.S."/>
        </authorList>
    </citation>
    <scope>NUCLEOTIDE SEQUENCE [LARGE SCALE GENOMIC DNA]</scope>
    <source>
        <strain evidence="1 2">SM-5815</strain>
    </source>
</reference>
<dbReference type="Proteomes" id="UP000249614">
    <property type="component" value="Unassembled WGS sequence"/>
</dbReference>
<name>A0A2W6IM98_STEMA</name>
<dbReference type="EMBL" id="LXXM01000226">
    <property type="protein sequence ID" value="PZS87689.1"/>
    <property type="molecule type" value="Genomic_DNA"/>
</dbReference>
<comment type="caution">
    <text evidence="1">The sequence shown here is derived from an EMBL/GenBank/DDBJ whole genome shotgun (WGS) entry which is preliminary data.</text>
</comment>
<accession>A0A2W6IM98</accession>
<dbReference type="AlphaFoldDB" id="A0A2W6IM98"/>
<evidence type="ECO:0000313" key="2">
    <source>
        <dbReference type="Proteomes" id="UP000249614"/>
    </source>
</evidence>
<protein>
    <submittedName>
        <fullName evidence="1">Uncharacterized protein</fullName>
    </submittedName>
</protein>
<gene>
    <name evidence="1" type="ORF">A7X83_01730</name>
</gene>
<proteinExistence type="predicted"/>
<evidence type="ECO:0000313" key="1">
    <source>
        <dbReference type="EMBL" id="PZS87689.1"/>
    </source>
</evidence>
<organism evidence="1 2">
    <name type="scientific">Stenotrophomonas maltophilia</name>
    <name type="common">Pseudomonas maltophilia</name>
    <name type="synonym">Xanthomonas maltophilia</name>
    <dbReference type="NCBI Taxonomy" id="40324"/>
    <lineage>
        <taxon>Bacteria</taxon>
        <taxon>Pseudomonadati</taxon>
        <taxon>Pseudomonadota</taxon>
        <taxon>Gammaproteobacteria</taxon>
        <taxon>Lysobacterales</taxon>
        <taxon>Lysobacteraceae</taxon>
        <taxon>Stenotrophomonas</taxon>
        <taxon>Stenotrophomonas maltophilia group</taxon>
    </lineage>
</organism>